<protein>
    <submittedName>
        <fullName evidence="2">Acyl-CoA dehydrogenase</fullName>
    </submittedName>
</protein>
<dbReference type="InterPro" id="IPR041726">
    <property type="entry name" value="ACAD10_11_N"/>
</dbReference>
<evidence type="ECO:0000313" key="3">
    <source>
        <dbReference type="Proteomes" id="UP000650511"/>
    </source>
</evidence>
<name>A0A8J3AC52_9ACTN</name>
<evidence type="ECO:0000313" key="2">
    <source>
        <dbReference type="EMBL" id="GGI08270.1"/>
    </source>
</evidence>
<dbReference type="Pfam" id="PF01636">
    <property type="entry name" value="APH"/>
    <property type="match status" value="1"/>
</dbReference>
<dbReference type="PANTHER" id="PTHR47829">
    <property type="entry name" value="HYDROLASE, PUTATIVE (AFU_ORTHOLOGUE AFUA_1G12880)-RELATED"/>
    <property type="match status" value="1"/>
</dbReference>
<sequence length="345" mass="37731">MPVGVEGIEVEPVTRWLAERASVTPPLDFAVVQGGRSNLTYTVTDADGRRLILRRPPLHGVLQSAHDMGREHRIVSALADADVPVPPTVGHEDDPSVTGAPFYVMEFVDGVVVRDAETARTRLDADSRRKASEDLVDVLVRLHEVDVDAVGLGDLARREDYLARQLKRWHGQLQQGATRELPVLEDVHARLSADIPAQGPATIVHGDYRLDNLILDPATGHVQAVLDWELTTLGDPLADLGLLQVYWGEAGDDVLPLLDSPTVVDGFLTREQVATRYAERSGRDVGELDYYVAFGYWKLACILEGVYSRYASGAYGETDDSFEAFGQMVLALGERAAQTAARAGR</sequence>
<dbReference type="InterPro" id="IPR052898">
    <property type="entry name" value="ACAD10-like"/>
</dbReference>
<feature type="domain" description="Aminoglycoside phosphotransferase" evidence="1">
    <location>
        <begin position="31"/>
        <end position="253"/>
    </location>
</feature>
<dbReference type="Gene3D" id="3.90.1200.10">
    <property type="match status" value="1"/>
</dbReference>
<dbReference type="Proteomes" id="UP000650511">
    <property type="component" value="Unassembled WGS sequence"/>
</dbReference>
<dbReference type="SUPFAM" id="SSF56112">
    <property type="entry name" value="Protein kinase-like (PK-like)"/>
    <property type="match status" value="1"/>
</dbReference>
<dbReference type="Gene3D" id="3.30.200.20">
    <property type="entry name" value="Phosphorylase Kinase, domain 1"/>
    <property type="match status" value="1"/>
</dbReference>
<dbReference type="AlphaFoldDB" id="A0A8J3AC52"/>
<proteinExistence type="predicted"/>
<keyword evidence="3" id="KW-1185">Reference proteome</keyword>
<comment type="caution">
    <text evidence="2">The sequence shown here is derived from an EMBL/GenBank/DDBJ whole genome shotgun (WGS) entry which is preliminary data.</text>
</comment>
<dbReference type="CDD" id="cd05154">
    <property type="entry name" value="ACAD10_11_N-like"/>
    <property type="match status" value="1"/>
</dbReference>
<dbReference type="InterPro" id="IPR011009">
    <property type="entry name" value="Kinase-like_dom_sf"/>
</dbReference>
<reference evidence="2" key="2">
    <citation type="submission" date="2020-09" db="EMBL/GenBank/DDBJ databases">
        <authorList>
            <person name="Sun Q."/>
            <person name="Zhou Y."/>
        </authorList>
    </citation>
    <scope>NUCLEOTIDE SEQUENCE</scope>
    <source>
        <strain evidence="2">CGMCC 1.14988</strain>
    </source>
</reference>
<dbReference type="InterPro" id="IPR002575">
    <property type="entry name" value="Aminoglycoside_PTrfase"/>
</dbReference>
<dbReference type="EMBL" id="BMHA01000011">
    <property type="protein sequence ID" value="GGI08270.1"/>
    <property type="molecule type" value="Genomic_DNA"/>
</dbReference>
<organism evidence="2 3">
    <name type="scientific">Egicoccus halophilus</name>
    <dbReference type="NCBI Taxonomy" id="1670830"/>
    <lineage>
        <taxon>Bacteria</taxon>
        <taxon>Bacillati</taxon>
        <taxon>Actinomycetota</taxon>
        <taxon>Nitriliruptoria</taxon>
        <taxon>Egicoccales</taxon>
        <taxon>Egicoccaceae</taxon>
        <taxon>Egicoccus</taxon>
    </lineage>
</organism>
<evidence type="ECO:0000259" key="1">
    <source>
        <dbReference type="Pfam" id="PF01636"/>
    </source>
</evidence>
<dbReference type="PANTHER" id="PTHR47829:SF1">
    <property type="entry name" value="HAD FAMILY PHOSPHATASE"/>
    <property type="match status" value="1"/>
</dbReference>
<reference evidence="2" key="1">
    <citation type="journal article" date="2014" name="Int. J. Syst. Evol. Microbiol.">
        <title>Complete genome sequence of Corynebacterium casei LMG S-19264T (=DSM 44701T), isolated from a smear-ripened cheese.</title>
        <authorList>
            <consortium name="US DOE Joint Genome Institute (JGI-PGF)"/>
            <person name="Walter F."/>
            <person name="Albersmeier A."/>
            <person name="Kalinowski J."/>
            <person name="Ruckert C."/>
        </authorList>
    </citation>
    <scope>NUCLEOTIDE SEQUENCE</scope>
    <source>
        <strain evidence="2">CGMCC 1.14988</strain>
    </source>
</reference>
<gene>
    <name evidence="2" type="ORF">GCM10011354_28250</name>
</gene>
<accession>A0A8J3AC52</accession>